<name>A0A8D3CS56_SCOMX</name>
<dbReference type="Gene3D" id="2.60.120.920">
    <property type="match status" value="1"/>
</dbReference>
<feature type="region of interest" description="Disordered" evidence="2">
    <location>
        <begin position="136"/>
        <end position="159"/>
    </location>
</feature>
<dbReference type="CDD" id="cd12904">
    <property type="entry name" value="SPRY_BSPRY"/>
    <property type="match status" value="1"/>
</dbReference>
<dbReference type="Proteomes" id="UP000694558">
    <property type="component" value="Chromosome 16"/>
</dbReference>
<dbReference type="InterPro" id="IPR050143">
    <property type="entry name" value="TRIM/RBCC"/>
</dbReference>
<dbReference type="AlphaFoldDB" id="A0A8D3CS56"/>
<accession>A0A8D3CS56</accession>
<protein>
    <submittedName>
        <fullName evidence="4">B-box and SPRY domain containing</fullName>
    </submittedName>
</protein>
<dbReference type="SUPFAM" id="SSF49899">
    <property type="entry name" value="Concanavalin A-like lectins/glucanases"/>
    <property type="match status" value="1"/>
</dbReference>
<dbReference type="SMART" id="SM00589">
    <property type="entry name" value="PRY"/>
    <property type="match status" value="1"/>
</dbReference>
<dbReference type="SUPFAM" id="SSF57845">
    <property type="entry name" value="B-box zinc-binding domain"/>
    <property type="match status" value="1"/>
</dbReference>
<proteinExistence type="predicted"/>
<reference evidence="4" key="1">
    <citation type="submission" date="2023-05" db="EMBL/GenBank/DDBJ databases">
        <title>High-quality long-read genome of Scophthalmus maximus.</title>
        <authorList>
            <person name="Lien S."/>
            <person name="Martinez P."/>
        </authorList>
    </citation>
    <scope>NUCLEOTIDE SEQUENCE [LARGE SCALE GENOMIC DNA]</scope>
</reference>
<evidence type="ECO:0000313" key="5">
    <source>
        <dbReference type="Proteomes" id="UP000694558"/>
    </source>
</evidence>
<evidence type="ECO:0000259" key="3">
    <source>
        <dbReference type="PROSITE" id="PS50188"/>
    </source>
</evidence>
<dbReference type="InterPro" id="IPR003879">
    <property type="entry name" value="Butyrophylin_SPRY"/>
</dbReference>
<dbReference type="Pfam" id="PF13765">
    <property type="entry name" value="PRY"/>
    <property type="match status" value="1"/>
</dbReference>
<dbReference type="InterPro" id="IPR043136">
    <property type="entry name" value="B30.2/SPRY_sf"/>
</dbReference>
<sequence>MVLLLLCTNQMVDTSPLLPDKPRVTELCAWSPAAVSLSRWTSRNPAKRQAPSFLLRPPVSVSLPCSALTCYTCVTAQRRGRDSAGSASVHLSRSCAMSEELLTRRSPGAAEDALDAENRGREMDCEQPIFSALSGGAKAVGGTEPPASSHGGAGSGVAATASDSESGIFSGECELCVEHESELDWFCGTEQKLICSHCAIVGPCHGHAVTPLATRVASIRNQLVDVCEKMQLQALRIERFIDQTLTAKEQNLLTSASRTREQVLAQVGAAREALEEEEQRLLEEVQQEEERVEQCLLTQRAHWRQALANLSQTRSRLVHTLTHTPDAQLVTSVQELAERVEEAEGVGEPCDTDQLNLNPGCSESKLLRGLWASAVLLGPNDYGSSDLKFDERTLSPLLSLSEDFCTLTFLRKKPRQSPRYDPARFDCWPNALGSLSVSSGTHSWMVDVGQSGAFKVGVCYASVERKGSGNDARLGYNTNSWVLSHYDGEYSFFHAGKKVPLQVGRTPKRIGLLLDWPSQTLLFYEPESCAVLHCVTQHFSAPLLLACAVTDRSITILPYQIN</sequence>
<dbReference type="SMART" id="SM00449">
    <property type="entry name" value="SPRY"/>
    <property type="match status" value="1"/>
</dbReference>
<dbReference type="Gene3D" id="3.30.160.60">
    <property type="entry name" value="Classic Zinc Finger"/>
    <property type="match status" value="1"/>
</dbReference>
<feature type="domain" description="B30.2/SPRY" evidence="3">
    <location>
        <begin position="367"/>
        <end position="562"/>
    </location>
</feature>
<dbReference type="InterPro" id="IPR001870">
    <property type="entry name" value="B30.2/SPRY"/>
</dbReference>
<organism evidence="4 5">
    <name type="scientific">Scophthalmus maximus</name>
    <name type="common">Turbot</name>
    <name type="synonym">Psetta maxima</name>
    <dbReference type="NCBI Taxonomy" id="52904"/>
    <lineage>
        <taxon>Eukaryota</taxon>
        <taxon>Metazoa</taxon>
        <taxon>Chordata</taxon>
        <taxon>Craniata</taxon>
        <taxon>Vertebrata</taxon>
        <taxon>Euteleostomi</taxon>
        <taxon>Actinopterygii</taxon>
        <taxon>Neopterygii</taxon>
        <taxon>Teleostei</taxon>
        <taxon>Neoteleostei</taxon>
        <taxon>Acanthomorphata</taxon>
        <taxon>Carangaria</taxon>
        <taxon>Pleuronectiformes</taxon>
        <taxon>Pleuronectoidei</taxon>
        <taxon>Scophthalmidae</taxon>
        <taxon>Scophthalmus</taxon>
    </lineage>
</organism>
<evidence type="ECO:0000256" key="2">
    <source>
        <dbReference type="SAM" id="MobiDB-lite"/>
    </source>
</evidence>
<dbReference type="PANTHER" id="PTHR24103">
    <property type="entry name" value="E3 UBIQUITIN-PROTEIN LIGASE TRIM"/>
    <property type="match status" value="1"/>
</dbReference>
<dbReference type="PROSITE" id="PS50188">
    <property type="entry name" value="B302_SPRY"/>
    <property type="match status" value="1"/>
</dbReference>
<dbReference type="InterPro" id="IPR013320">
    <property type="entry name" value="ConA-like_dom_sf"/>
</dbReference>
<feature type="coiled-coil region" evidence="1">
    <location>
        <begin position="260"/>
        <end position="298"/>
    </location>
</feature>
<reference evidence="4" key="2">
    <citation type="submission" date="2025-08" db="UniProtKB">
        <authorList>
            <consortium name="Ensembl"/>
        </authorList>
    </citation>
    <scope>IDENTIFICATION</scope>
</reference>
<gene>
    <name evidence="4" type="primary">bspry</name>
</gene>
<dbReference type="Pfam" id="PF00622">
    <property type="entry name" value="SPRY"/>
    <property type="match status" value="1"/>
</dbReference>
<keyword evidence="1" id="KW-0175">Coiled coil</keyword>
<dbReference type="PRINTS" id="PR01407">
    <property type="entry name" value="BUTYPHLNCDUF"/>
</dbReference>
<dbReference type="Ensembl" id="ENSSMAT00000043759.1">
    <property type="protein sequence ID" value="ENSSMAP00000050114.1"/>
    <property type="gene ID" value="ENSSMAG00000030034.1"/>
</dbReference>
<dbReference type="GeneTree" id="ENSGT00940000165151"/>
<evidence type="ECO:0000256" key="1">
    <source>
        <dbReference type="SAM" id="Coils"/>
    </source>
</evidence>
<evidence type="ECO:0000313" key="4">
    <source>
        <dbReference type="Ensembl" id="ENSSMAP00000050114.1"/>
    </source>
</evidence>
<dbReference type="InterPro" id="IPR006574">
    <property type="entry name" value="PRY"/>
</dbReference>
<dbReference type="InterPro" id="IPR003877">
    <property type="entry name" value="SPRY_dom"/>
</dbReference>
<dbReference type="CDD" id="cd19834">
    <property type="entry name" value="Bbox2_BSPRY"/>
    <property type="match status" value="1"/>
</dbReference>